<evidence type="ECO:0000313" key="3">
    <source>
        <dbReference type="Proteomes" id="UP000269221"/>
    </source>
</evidence>
<dbReference type="Proteomes" id="UP000269221">
    <property type="component" value="Unassembled WGS sequence"/>
</dbReference>
<evidence type="ECO:0000313" key="2">
    <source>
        <dbReference type="EMBL" id="RMB88086.1"/>
    </source>
</evidence>
<protein>
    <submittedName>
        <fullName evidence="2">Uncharacterized protein</fullName>
    </submittedName>
</protein>
<gene>
    <name evidence="2" type="ORF">DUI87_35543</name>
</gene>
<reference evidence="2 3" key="1">
    <citation type="submission" date="2018-07" db="EMBL/GenBank/DDBJ databases">
        <title>A high quality draft genome assembly of the barn swallow (H. rustica rustica).</title>
        <authorList>
            <person name="Formenti G."/>
            <person name="Chiara M."/>
            <person name="Poveda L."/>
            <person name="Francoijs K.-J."/>
            <person name="Bonisoli-Alquati A."/>
            <person name="Canova L."/>
            <person name="Gianfranceschi L."/>
            <person name="Horner D.S."/>
            <person name="Saino N."/>
        </authorList>
    </citation>
    <scope>NUCLEOTIDE SEQUENCE [LARGE SCALE GENOMIC DNA]</scope>
    <source>
        <strain evidence="2">Chelidonia</strain>
        <tissue evidence="2">Blood</tissue>
    </source>
</reference>
<comment type="caution">
    <text evidence="2">The sequence shown here is derived from an EMBL/GenBank/DDBJ whole genome shotgun (WGS) entry which is preliminary data.</text>
</comment>
<keyword evidence="3" id="KW-1185">Reference proteome</keyword>
<proteinExistence type="predicted"/>
<feature type="region of interest" description="Disordered" evidence="1">
    <location>
        <begin position="79"/>
        <end position="108"/>
    </location>
</feature>
<evidence type="ECO:0000256" key="1">
    <source>
        <dbReference type="SAM" id="MobiDB-lite"/>
    </source>
</evidence>
<name>A0A3M0J0D5_HIRRU</name>
<organism evidence="2 3">
    <name type="scientific">Hirundo rustica rustica</name>
    <dbReference type="NCBI Taxonomy" id="333673"/>
    <lineage>
        <taxon>Eukaryota</taxon>
        <taxon>Metazoa</taxon>
        <taxon>Chordata</taxon>
        <taxon>Craniata</taxon>
        <taxon>Vertebrata</taxon>
        <taxon>Euteleostomi</taxon>
        <taxon>Archelosauria</taxon>
        <taxon>Archosauria</taxon>
        <taxon>Dinosauria</taxon>
        <taxon>Saurischia</taxon>
        <taxon>Theropoda</taxon>
        <taxon>Coelurosauria</taxon>
        <taxon>Aves</taxon>
        <taxon>Neognathae</taxon>
        <taxon>Neoaves</taxon>
        <taxon>Telluraves</taxon>
        <taxon>Australaves</taxon>
        <taxon>Passeriformes</taxon>
        <taxon>Sylvioidea</taxon>
        <taxon>Hirundinidae</taxon>
        <taxon>Hirundo</taxon>
    </lineage>
</organism>
<sequence length="119" mass="12620">MIDLDSGTFFKDTLHAQFAAPLGDLGSAVGHHKSSGSQLEAEEFPPAIAEPMGSLDAPVRQEVTARNLLQRVELWGGTGPRETHGIVSQPHRAPSQICGAPESDGDSQSLIPVPWISIV</sequence>
<dbReference type="AlphaFoldDB" id="A0A3M0J0D5"/>
<dbReference type="EMBL" id="QRBI01000356">
    <property type="protein sequence ID" value="RMB88086.1"/>
    <property type="molecule type" value="Genomic_DNA"/>
</dbReference>
<accession>A0A3M0J0D5</accession>
<feature type="region of interest" description="Disordered" evidence="1">
    <location>
        <begin position="25"/>
        <end position="44"/>
    </location>
</feature>